<evidence type="ECO:0008006" key="5">
    <source>
        <dbReference type="Google" id="ProtNLM"/>
    </source>
</evidence>
<accession>A0ABP5MGP8</accession>
<keyword evidence="1 2" id="KW-0732">Signal</keyword>
<evidence type="ECO:0000313" key="3">
    <source>
        <dbReference type="EMBL" id="GAA2173830.1"/>
    </source>
</evidence>
<dbReference type="Pfam" id="PF13517">
    <property type="entry name" value="FG-GAP_3"/>
    <property type="match status" value="2"/>
</dbReference>
<dbReference type="Gene3D" id="2.130.10.130">
    <property type="entry name" value="Integrin alpha, N-terminal"/>
    <property type="match status" value="1"/>
</dbReference>
<dbReference type="RefSeq" id="WP_346027687.1">
    <property type="nucleotide sequence ID" value="NZ_BAAAON010000001.1"/>
</dbReference>
<dbReference type="PANTHER" id="PTHR46580:SF4">
    <property type="entry name" value="ATP_GTP-BINDING PROTEIN"/>
    <property type="match status" value="1"/>
</dbReference>
<sequence length="653" mass="68514">MSRPRLVRATATVVAALIASQLLSLPANADFLPAVPHRTLESEALTSPTLVLESNAGHVVNSTLTIQPGDWSPLPADLAYSWTRDGRIIDGAASASYTLTDEDLHRFIQGFATGRDESGTLLARATEQIGPIRPAQMLTHRGPVITGIPQVGSTLAEVGPEWGPAPVTRAHQWLRNGVEIPGATESTYIPVEADIGANISVRVTGSKPGYVTAVQQSSSTGQVQPEGFSVTVPTILGTAKVDQTLTVVPGIWSPAPETFTYQWNRNGVPIAGATAEKFTTTAADYMKYLTVTVTATKEGLPPTSLTSAHTGIHRGEFISPVPTIAGAPRAGSTLSAITGDWTPGATLSIQWQRNGADITGAISADYTLQRVDIGAAISVRVTATKAAYFPYSTSSKPTPFITGTLKEFSGDGHSDVLARDSAGRLWLYAGNPLGGWKPRKQVGSGWNVLTSIVAPGDFNGDGFADVLGRDVKGGLHVYPGNGAGGWEPPAAVGSGWNAMTSIIAPGDFDGDGNADVLARDRQGALYLYPSDGWHWWLPRVQVGTGWNAMTAILGPGDFSGDGNVDILARDASGYLWLYPGNGAGGWKTRVKAGSGWNGFTSILVPGDFDGDGHVDVMARSSDGALWLYPGNGAGGWKARSKVGSGWNIFSTIL</sequence>
<keyword evidence="4" id="KW-1185">Reference proteome</keyword>
<gene>
    <name evidence="3" type="ORF">GCM10009784_09720</name>
</gene>
<evidence type="ECO:0000256" key="1">
    <source>
        <dbReference type="ARBA" id="ARBA00022729"/>
    </source>
</evidence>
<feature type="signal peptide" evidence="2">
    <location>
        <begin position="1"/>
        <end position="29"/>
    </location>
</feature>
<dbReference type="Proteomes" id="UP001500974">
    <property type="component" value="Unassembled WGS sequence"/>
</dbReference>
<evidence type="ECO:0000313" key="4">
    <source>
        <dbReference type="Proteomes" id="UP001500974"/>
    </source>
</evidence>
<protein>
    <recommendedName>
        <fullName evidence="5">VCBS repeat-containing protein</fullName>
    </recommendedName>
</protein>
<dbReference type="InterPro" id="IPR028994">
    <property type="entry name" value="Integrin_alpha_N"/>
</dbReference>
<proteinExistence type="predicted"/>
<dbReference type="InterPro" id="IPR013517">
    <property type="entry name" value="FG-GAP"/>
</dbReference>
<name>A0ABP5MGP8_9MICC</name>
<reference evidence="4" key="1">
    <citation type="journal article" date="2019" name="Int. J. Syst. Evol. Microbiol.">
        <title>The Global Catalogue of Microorganisms (GCM) 10K type strain sequencing project: providing services to taxonomists for standard genome sequencing and annotation.</title>
        <authorList>
            <consortium name="The Broad Institute Genomics Platform"/>
            <consortium name="The Broad Institute Genome Sequencing Center for Infectious Disease"/>
            <person name="Wu L."/>
            <person name="Ma J."/>
        </authorList>
    </citation>
    <scope>NUCLEOTIDE SEQUENCE [LARGE SCALE GENOMIC DNA]</scope>
    <source>
        <strain evidence="4">JCM 14917</strain>
    </source>
</reference>
<dbReference type="PANTHER" id="PTHR46580">
    <property type="entry name" value="SENSOR KINASE-RELATED"/>
    <property type="match status" value="1"/>
</dbReference>
<comment type="caution">
    <text evidence="3">The sequence shown here is derived from an EMBL/GenBank/DDBJ whole genome shotgun (WGS) entry which is preliminary data.</text>
</comment>
<dbReference type="Gene3D" id="2.60.40.2700">
    <property type="match status" value="4"/>
</dbReference>
<dbReference type="EMBL" id="BAAAON010000001">
    <property type="protein sequence ID" value="GAA2173830.1"/>
    <property type="molecule type" value="Genomic_DNA"/>
</dbReference>
<dbReference type="SUPFAM" id="SSF69318">
    <property type="entry name" value="Integrin alpha N-terminal domain"/>
    <property type="match status" value="1"/>
</dbReference>
<feature type="chain" id="PRO_5046026333" description="VCBS repeat-containing protein" evidence="2">
    <location>
        <begin position="30"/>
        <end position="653"/>
    </location>
</feature>
<organism evidence="3 4">
    <name type="scientific">Arthrobacter parietis</name>
    <dbReference type="NCBI Taxonomy" id="271434"/>
    <lineage>
        <taxon>Bacteria</taxon>
        <taxon>Bacillati</taxon>
        <taxon>Actinomycetota</taxon>
        <taxon>Actinomycetes</taxon>
        <taxon>Micrococcales</taxon>
        <taxon>Micrococcaceae</taxon>
        <taxon>Arthrobacter</taxon>
    </lineage>
</organism>
<evidence type="ECO:0000256" key="2">
    <source>
        <dbReference type="SAM" id="SignalP"/>
    </source>
</evidence>